<dbReference type="InterPro" id="IPR036869">
    <property type="entry name" value="J_dom_sf"/>
</dbReference>
<gene>
    <name evidence="10" type="ORF">I9W82_003573</name>
</gene>
<dbReference type="PANTHER" id="PTHR44313">
    <property type="entry name" value="DNAJ HOMOLOG SUBFAMILY C MEMBER 17"/>
    <property type="match status" value="1"/>
</dbReference>
<evidence type="ECO:0000259" key="9">
    <source>
        <dbReference type="PROSITE" id="PS50102"/>
    </source>
</evidence>
<proteinExistence type="predicted"/>
<dbReference type="Pfam" id="PF00226">
    <property type="entry name" value="DnaJ"/>
    <property type="match status" value="1"/>
</dbReference>
<feature type="compositionally biased region" description="Polar residues" evidence="7">
    <location>
        <begin position="111"/>
        <end position="123"/>
    </location>
</feature>
<evidence type="ECO:0000256" key="2">
    <source>
        <dbReference type="ARBA" id="ARBA00004496"/>
    </source>
</evidence>
<dbReference type="SMART" id="SM00271">
    <property type="entry name" value="DnaJ"/>
    <property type="match status" value="1"/>
</dbReference>
<dbReference type="InterPro" id="IPR000504">
    <property type="entry name" value="RRM_dom"/>
</dbReference>
<dbReference type="GO" id="GO:0005681">
    <property type="term" value="C:spliceosomal complex"/>
    <property type="evidence" value="ECO:0007669"/>
    <property type="project" value="TreeGrafter"/>
</dbReference>
<evidence type="ECO:0000256" key="7">
    <source>
        <dbReference type="SAM" id="MobiDB-lite"/>
    </source>
</evidence>
<dbReference type="GO" id="GO:0005737">
    <property type="term" value="C:cytoplasm"/>
    <property type="evidence" value="ECO:0007669"/>
    <property type="project" value="UniProtKB-SubCell"/>
</dbReference>
<dbReference type="Proteomes" id="UP000669133">
    <property type="component" value="Unassembled WGS sequence"/>
</dbReference>
<dbReference type="GO" id="GO:0000390">
    <property type="term" value="P:spliceosomal complex disassembly"/>
    <property type="evidence" value="ECO:0007669"/>
    <property type="project" value="TreeGrafter"/>
</dbReference>
<evidence type="ECO:0000256" key="3">
    <source>
        <dbReference type="ARBA" id="ARBA00022490"/>
    </source>
</evidence>
<reference evidence="10 11" key="1">
    <citation type="submission" date="2020-12" db="EMBL/GenBank/DDBJ databases">
        <title>Effect of drift, selection, and recombination on the evolution of hybrid genomes in Candida yeast pathogens.</title>
        <authorList>
            <person name="Mixao V."/>
            <person name="Ksiezopolska E."/>
            <person name="Saus E."/>
            <person name="Boekhout T."/>
            <person name="Gacser A."/>
            <person name="Gabaldon T."/>
        </authorList>
    </citation>
    <scope>NUCLEOTIDE SEQUENCE [LARGE SCALE GENOMIC DNA]</scope>
    <source>
        <strain evidence="10 11">BP57</strain>
    </source>
</reference>
<dbReference type="InterPro" id="IPR052094">
    <property type="entry name" value="Pre-mRNA-splicing_ERAD"/>
</dbReference>
<dbReference type="SUPFAM" id="SSF54928">
    <property type="entry name" value="RNA-binding domain, RBD"/>
    <property type="match status" value="1"/>
</dbReference>
<dbReference type="RefSeq" id="XP_067547971.1">
    <property type="nucleotide sequence ID" value="XM_067692553.1"/>
</dbReference>
<dbReference type="PROSITE" id="PS50076">
    <property type="entry name" value="DNAJ_2"/>
    <property type="match status" value="1"/>
</dbReference>
<evidence type="ECO:0000256" key="5">
    <source>
        <dbReference type="ARBA" id="ARBA00023242"/>
    </source>
</evidence>
<evidence type="ECO:0000313" key="11">
    <source>
        <dbReference type="Proteomes" id="UP000669133"/>
    </source>
</evidence>
<dbReference type="InterPro" id="IPR018253">
    <property type="entry name" value="DnaJ_domain_CS"/>
</dbReference>
<dbReference type="GeneID" id="93652202"/>
<dbReference type="PROSITE" id="PS00636">
    <property type="entry name" value="DNAJ_1"/>
    <property type="match status" value="1"/>
</dbReference>
<feature type="region of interest" description="Disordered" evidence="7">
    <location>
        <begin position="109"/>
        <end position="166"/>
    </location>
</feature>
<feature type="domain" description="RRM" evidence="9">
    <location>
        <begin position="207"/>
        <end position="289"/>
    </location>
</feature>
<keyword evidence="11" id="KW-1185">Reference proteome</keyword>
<accession>A0A8H7ZBK9</accession>
<organism evidence="10 11">
    <name type="scientific">Candida metapsilosis</name>
    <dbReference type="NCBI Taxonomy" id="273372"/>
    <lineage>
        <taxon>Eukaryota</taxon>
        <taxon>Fungi</taxon>
        <taxon>Dikarya</taxon>
        <taxon>Ascomycota</taxon>
        <taxon>Saccharomycotina</taxon>
        <taxon>Pichiomycetes</taxon>
        <taxon>Debaryomycetaceae</taxon>
        <taxon>Candida/Lodderomyces clade</taxon>
        <taxon>Candida</taxon>
    </lineage>
</organism>
<evidence type="ECO:0008006" key="12">
    <source>
        <dbReference type="Google" id="ProtNLM"/>
    </source>
</evidence>
<dbReference type="OrthoDB" id="436519at2759"/>
<dbReference type="SUPFAM" id="SSF46565">
    <property type="entry name" value="Chaperone J-domain"/>
    <property type="match status" value="1"/>
</dbReference>
<comment type="caution">
    <text evidence="10">The sequence shown here is derived from an EMBL/GenBank/DDBJ whole genome shotgun (WGS) entry which is preliminary data.</text>
</comment>
<feature type="compositionally biased region" description="Low complexity" evidence="7">
    <location>
        <begin position="124"/>
        <end position="136"/>
    </location>
</feature>
<protein>
    <recommendedName>
        <fullName evidence="12">J domain-containing protein</fullName>
    </recommendedName>
</protein>
<dbReference type="CDD" id="cd06257">
    <property type="entry name" value="DnaJ"/>
    <property type="match status" value="1"/>
</dbReference>
<name>A0A8H7ZBK9_9ASCO</name>
<dbReference type="PROSITE" id="PS50102">
    <property type="entry name" value="RRM"/>
    <property type="match status" value="1"/>
</dbReference>
<evidence type="ECO:0000259" key="8">
    <source>
        <dbReference type="PROSITE" id="PS50076"/>
    </source>
</evidence>
<evidence type="ECO:0000256" key="1">
    <source>
        <dbReference type="ARBA" id="ARBA00004123"/>
    </source>
</evidence>
<feature type="domain" description="J" evidence="8">
    <location>
        <begin position="14"/>
        <end position="81"/>
    </location>
</feature>
<sequence>MVKSIRVMIETDTDLHRVLKVSKSATPLEIRNAYVKQALIYHPDNRPKKERKFVRGDFNLISTSYQILADPSLRKQYNDIMRIHKSDPSKSVRKIAGVKKLQQILKNKQKASQQTCKGKQKASQQTFKGKQKAAQQKFKDRQKASPQSVFSIADLDDKETHKRPPSVNLEQLRQQGVKRRNVLEEEFRKQASIYDIPVFETLQFNTSRVFTARLKYKSKSVSIIDESSIKGIMSVFGNVKEVELLDVYDDDDDYGHALVEFDDVDALNAAIYCDYATASHWDGTKYRALADLLVSCESEFGPYGEKWTNNAIVNSILDQHVQSLSDGVVGGF</sequence>
<evidence type="ECO:0000256" key="4">
    <source>
        <dbReference type="ARBA" id="ARBA00023186"/>
    </source>
</evidence>
<keyword evidence="6" id="KW-0694">RNA-binding</keyword>
<keyword evidence="4" id="KW-0143">Chaperone</keyword>
<keyword evidence="5" id="KW-0539">Nucleus</keyword>
<keyword evidence="3" id="KW-0963">Cytoplasm</keyword>
<dbReference type="CDD" id="cd00590">
    <property type="entry name" value="RRM_SF"/>
    <property type="match status" value="1"/>
</dbReference>
<comment type="subcellular location">
    <subcellularLocation>
        <location evidence="2">Cytoplasm</location>
    </subcellularLocation>
    <subcellularLocation>
        <location evidence="1">Nucleus</location>
    </subcellularLocation>
</comment>
<dbReference type="AlphaFoldDB" id="A0A8H7ZBK9"/>
<dbReference type="Gene3D" id="1.10.287.110">
    <property type="entry name" value="DnaJ domain"/>
    <property type="match status" value="1"/>
</dbReference>
<dbReference type="GO" id="GO:0003723">
    <property type="term" value="F:RNA binding"/>
    <property type="evidence" value="ECO:0007669"/>
    <property type="project" value="UniProtKB-UniRule"/>
</dbReference>
<dbReference type="EMBL" id="JAEOAQ010000004">
    <property type="protein sequence ID" value="KAG5418855.1"/>
    <property type="molecule type" value="Genomic_DNA"/>
</dbReference>
<evidence type="ECO:0000313" key="10">
    <source>
        <dbReference type="EMBL" id="KAG5418855.1"/>
    </source>
</evidence>
<evidence type="ECO:0000256" key="6">
    <source>
        <dbReference type="PROSITE-ProRule" id="PRU00176"/>
    </source>
</evidence>
<dbReference type="InterPro" id="IPR001623">
    <property type="entry name" value="DnaJ_domain"/>
</dbReference>
<dbReference type="InterPro" id="IPR035979">
    <property type="entry name" value="RBD_domain_sf"/>
</dbReference>
<dbReference type="Pfam" id="PF00076">
    <property type="entry name" value="RRM_1"/>
    <property type="match status" value="1"/>
</dbReference>
<dbReference type="PANTHER" id="PTHR44313:SF1">
    <property type="entry name" value="DNAJ HOMOLOG SUBFAMILY C MEMBER 17"/>
    <property type="match status" value="1"/>
</dbReference>
<dbReference type="PRINTS" id="PR00625">
    <property type="entry name" value="JDOMAIN"/>
</dbReference>